<organism evidence="2 3">
    <name type="scientific">Cardamine amara subsp. amara</name>
    <dbReference type="NCBI Taxonomy" id="228776"/>
    <lineage>
        <taxon>Eukaryota</taxon>
        <taxon>Viridiplantae</taxon>
        <taxon>Streptophyta</taxon>
        <taxon>Embryophyta</taxon>
        <taxon>Tracheophyta</taxon>
        <taxon>Spermatophyta</taxon>
        <taxon>Magnoliopsida</taxon>
        <taxon>eudicotyledons</taxon>
        <taxon>Gunneridae</taxon>
        <taxon>Pentapetalae</taxon>
        <taxon>rosids</taxon>
        <taxon>malvids</taxon>
        <taxon>Brassicales</taxon>
        <taxon>Brassicaceae</taxon>
        <taxon>Cardamineae</taxon>
        <taxon>Cardamine</taxon>
    </lineage>
</organism>
<evidence type="ECO:0000313" key="2">
    <source>
        <dbReference type="EMBL" id="KAL1199263.1"/>
    </source>
</evidence>
<evidence type="ECO:0008006" key="4">
    <source>
        <dbReference type="Google" id="ProtNLM"/>
    </source>
</evidence>
<dbReference type="AlphaFoldDB" id="A0ABD0ZXB9"/>
<dbReference type="EMBL" id="JBANAX010000650">
    <property type="protein sequence ID" value="KAL1199263.1"/>
    <property type="molecule type" value="Genomic_DNA"/>
</dbReference>
<sequence length="182" mass="20025">MENLKYFTLPVILKGNNYLLWSRTTKTALRSRGVWIHCLTAEEMLQGQAEGGATSGEAEGSSGGAKEGEVECPAQINSSKGDSKWIQEDQLVLAVLQSSLEPSILASYSYVGTAKELWDTLLGVYGNESNLSRIYEIKKALANLQQERKDILTKSDCINSRKVVAKWLVTTTKRLIVVVGNN</sequence>
<dbReference type="PANTHER" id="PTHR37610:SF40">
    <property type="entry name" value="OS01G0909600 PROTEIN"/>
    <property type="match status" value="1"/>
</dbReference>
<evidence type="ECO:0000256" key="1">
    <source>
        <dbReference type="SAM" id="MobiDB-lite"/>
    </source>
</evidence>
<gene>
    <name evidence="2" type="ORF">V5N11_008338</name>
</gene>
<protein>
    <recommendedName>
        <fullName evidence="4">Retrotransposon Copia-like N-terminal domain-containing protein</fullName>
    </recommendedName>
</protein>
<evidence type="ECO:0000313" key="3">
    <source>
        <dbReference type="Proteomes" id="UP001558713"/>
    </source>
</evidence>
<keyword evidence="3" id="KW-1185">Reference proteome</keyword>
<comment type="caution">
    <text evidence="2">The sequence shown here is derived from an EMBL/GenBank/DDBJ whole genome shotgun (WGS) entry which is preliminary data.</text>
</comment>
<dbReference type="Proteomes" id="UP001558713">
    <property type="component" value="Unassembled WGS sequence"/>
</dbReference>
<feature type="region of interest" description="Disordered" evidence="1">
    <location>
        <begin position="49"/>
        <end position="70"/>
    </location>
</feature>
<dbReference type="Pfam" id="PF14223">
    <property type="entry name" value="Retrotran_gag_2"/>
    <property type="match status" value="1"/>
</dbReference>
<proteinExistence type="predicted"/>
<name>A0ABD0ZXB9_CARAN</name>
<accession>A0ABD0ZXB9</accession>
<reference evidence="2 3" key="1">
    <citation type="submission" date="2024-04" db="EMBL/GenBank/DDBJ databases">
        <title>Genome assembly C_amara_ONT_v2.</title>
        <authorList>
            <person name="Yant L."/>
            <person name="Moore C."/>
            <person name="Slenker M."/>
        </authorList>
    </citation>
    <scope>NUCLEOTIDE SEQUENCE [LARGE SCALE GENOMIC DNA]</scope>
    <source>
        <tissue evidence="2">Leaf</tissue>
    </source>
</reference>
<dbReference type="PANTHER" id="PTHR37610">
    <property type="entry name" value="CCHC-TYPE DOMAIN-CONTAINING PROTEIN"/>
    <property type="match status" value="1"/>
</dbReference>